<protein>
    <submittedName>
        <fullName evidence="1">Uncharacterized protein</fullName>
    </submittedName>
</protein>
<proteinExistence type="predicted"/>
<dbReference type="Proteomes" id="UP001523216">
    <property type="component" value="Unassembled WGS sequence"/>
</dbReference>
<keyword evidence="2" id="KW-1185">Reference proteome</keyword>
<evidence type="ECO:0000313" key="1">
    <source>
        <dbReference type="EMBL" id="MCM4080963.1"/>
    </source>
</evidence>
<sequence length="162" mass="17802">MWRQVWTRRTLTEAPVEGGGSARGGHASLVVREPEAQWWAERSQSATTVAAIRESDQFALARLAALATVDELLVVLGSSRRAAQHTLLHELRHRLPRHGIVALFVRHRHGSLLRDAARVERLLDLGCLPVVITAPGALNNVTAEIASYLRADRVLRTAEVSA</sequence>
<name>A0ABT0Y4J4_9ACTN</name>
<evidence type="ECO:0000313" key="2">
    <source>
        <dbReference type="Proteomes" id="UP001523216"/>
    </source>
</evidence>
<gene>
    <name evidence="1" type="ORF">LXN57_25635</name>
</gene>
<reference evidence="1 2" key="1">
    <citation type="submission" date="2022-06" db="EMBL/GenBank/DDBJ databases">
        <title>Actinoplanes abujensis sp. nov., isolated from Nigerian arid soil.</title>
        <authorList>
            <person name="Ding P."/>
        </authorList>
    </citation>
    <scope>NUCLEOTIDE SEQUENCE [LARGE SCALE GENOMIC DNA]</scope>
    <source>
        <strain evidence="2">TRM88002</strain>
    </source>
</reference>
<dbReference type="EMBL" id="JAMQOL010000037">
    <property type="protein sequence ID" value="MCM4080963.1"/>
    <property type="molecule type" value="Genomic_DNA"/>
</dbReference>
<comment type="caution">
    <text evidence="1">The sequence shown here is derived from an EMBL/GenBank/DDBJ whole genome shotgun (WGS) entry which is preliminary data.</text>
</comment>
<dbReference type="RefSeq" id="WP_251800766.1">
    <property type="nucleotide sequence ID" value="NZ_JAMQOL010000037.1"/>
</dbReference>
<organism evidence="1 2">
    <name type="scientific">Paractinoplanes hotanensis</name>
    <dbReference type="NCBI Taxonomy" id="2906497"/>
    <lineage>
        <taxon>Bacteria</taxon>
        <taxon>Bacillati</taxon>
        <taxon>Actinomycetota</taxon>
        <taxon>Actinomycetes</taxon>
        <taxon>Micromonosporales</taxon>
        <taxon>Micromonosporaceae</taxon>
        <taxon>Paractinoplanes</taxon>
    </lineage>
</organism>
<accession>A0ABT0Y4J4</accession>